<dbReference type="PROSITE" id="PS51257">
    <property type="entry name" value="PROKAR_LIPOPROTEIN"/>
    <property type="match status" value="1"/>
</dbReference>
<dbReference type="EMBL" id="JAIQ01000024">
    <property type="protein sequence ID" value="KLE02496.1"/>
    <property type="molecule type" value="Genomic_DNA"/>
</dbReference>
<dbReference type="Proteomes" id="UP000035514">
    <property type="component" value="Unassembled WGS sequence"/>
</dbReference>
<evidence type="ECO:0000313" key="1">
    <source>
        <dbReference type="EMBL" id="KLE02496.1"/>
    </source>
</evidence>
<evidence type="ECO:0000313" key="2">
    <source>
        <dbReference type="Proteomes" id="UP000035514"/>
    </source>
</evidence>
<comment type="caution">
    <text evidence="1">The sequence shown here is derived from an EMBL/GenBank/DDBJ whole genome shotgun (WGS) entry which is preliminary data.</text>
</comment>
<evidence type="ECO:0008006" key="3">
    <source>
        <dbReference type="Google" id="ProtNLM"/>
    </source>
</evidence>
<dbReference type="RefSeq" id="WP_164758870.1">
    <property type="nucleotide sequence ID" value="NZ_JAIQ01000024.1"/>
</dbReference>
<dbReference type="AlphaFoldDB" id="A0A0G9K7P4"/>
<reference evidence="1 2" key="1">
    <citation type="submission" date="2014-01" db="EMBL/GenBank/DDBJ databases">
        <title>Development of a Comparative Genomic Fingerprinting Assay for High Resolution Genotyping of Arcobacter butzleri.</title>
        <authorList>
            <person name="Webb A.L."/>
            <person name="Inglis G.D."/>
            <person name="Kruczkiewicz P."/>
            <person name="Selinger L.B."/>
            <person name="Taboada E.N."/>
        </authorList>
    </citation>
    <scope>NUCLEOTIDE SEQUENCE [LARGE SCALE GENOMIC DNA]</scope>
    <source>
        <strain evidence="1 2">L348</strain>
    </source>
</reference>
<proteinExistence type="predicted"/>
<gene>
    <name evidence="1" type="ORF">AA20_00830</name>
</gene>
<organism evidence="1 2">
    <name type="scientific">Aliarcobacter butzleri L348</name>
    <dbReference type="NCBI Taxonomy" id="1447256"/>
    <lineage>
        <taxon>Bacteria</taxon>
        <taxon>Pseudomonadati</taxon>
        <taxon>Campylobacterota</taxon>
        <taxon>Epsilonproteobacteria</taxon>
        <taxon>Campylobacterales</taxon>
        <taxon>Arcobacteraceae</taxon>
        <taxon>Aliarcobacter</taxon>
    </lineage>
</organism>
<sequence length="54" mass="6164">MIKFMLLTILIVFFQGCATWSGIKQDSNRAWEATKDTSSDVYHSVKKSIHEATE</sequence>
<accession>A0A0G9K7P4</accession>
<protein>
    <recommendedName>
        <fullName evidence="3">Entericidin EcnAB</fullName>
    </recommendedName>
</protein>
<name>A0A0G9K7P4_9BACT</name>
<dbReference type="PATRIC" id="fig|1447256.3.peg.161"/>